<dbReference type="InterPro" id="IPR029066">
    <property type="entry name" value="PLP-binding_barrel"/>
</dbReference>
<dbReference type="GO" id="GO:0008836">
    <property type="term" value="F:diaminopimelate decarboxylase activity"/>
    <property type="evidence" value="ECO:0007669"/>
    <property type="project" value="UniProtKB-UniRule"/>
</dbReference>
<evidence type="ECO:0000256" key="2">
    <source>
        <dbReference type="ARBA" id="ARBA00022793"/>
    </source>
</evidence>
<dbReference type="SUPFAM" id="SSF51419">
    <property type="entry name" value="PLP-binding barrel"/>
    <property type="match status" value="1"/>
</dbReference>
<reference evidence="11 12" key="1">
    <citation type="journal article" date="2019" name="Int. J. Syst. Evol. Microbiol.">
        <title>The Global Catalogue of Microorganisms (GCM) 10K type strain sequencing project: providing services to taxonomists for standard genome sequencing and annotation.</title>
        <authorList>
            <consortium name="The Broad Institute Genomics Platform"/>
            <consortium name="The Broad Institute Genome Sequencing Center for Infectious Disease"/>
            <person name="Wu L."/>
            <person name="Ma J."/>
        </authorList>
    </citation>
    <scope>NUCLEOTIDE SEQUENCE [LARGE SCALE GENOMIC DNA]</scope>
    <source>
        <strain evidence="11 12">CGMCC 1.12859</strain>
    </source>
</reference>
<dbReference type="PRINTS" id="PR01181">
    <property type="entry name" value="DAPDCRBXLASE"/>
</dbReference>
<evidence type="ECO:0000313" key="11">
    <source>
        <dbReference type="EMBL" id="MFD1568764.1"/>
    </source>
</evidence>
<feature type="binding site" evidence="5">
    <location>
        <position position="312"/>
    </location>
    <ligand>
        <name>substrate</name>
    </ligand>
</feature>
<feature type="region of interest" description="Disordered" evidence="9">
    <location>
        <begin position="406"/>
        <end position="429"/>
    </location>
</feature>
<comment type="subunit">
    <text evidence="5">Homodimer.</text>
</comment>
<dbReference type="EMBL" id="JBHUCZ010000020">
    <property type="protein sequence ID" value="MFD1568764.1"/>
    <property type="molecule type" value="Genomic_DNA"/>
</dbReference>
<protein>
    <recommendedName>
        <fullName evidence="5 6">Diaminopimelate decarboxylase</fullName>
        <shortName evidence="5">DAP decarboxylase</shortName>
        <shortName evidence="5">DAPDC</shortName>
        <ecNumber evidence="5 6">4.1.1.20</ecNumber>
    </recommendedName>
</protein>
<evidence type="ECO:0000256" key="7">
    <source>
        <dbReference type="PIRSR" id="PIRSR600183-50"/>
    </source>
</evidence>
<dbReference type="PANTHER" id="PTHR43727:SF2">
    <property type="entry name" value="GROUP IV DECARBOXYLASE"/>
    <property type="match status" value="1"/>
</dbReference>
<feature type="binding site" evidence="5">
    <location>
        <position position="238"/>
    </location>
    <ligand>
        <name>pyridoxal 5'-phosphate</name>
        <dbReference type="ChEBI" id="CHEBI:597326"/>
    </ligand>
</feature>
<dbReference type="InterPro" id="IPR000183">
    <property type="entry name" value="Orn/DAP/Arg_de-COase"/>
</dbReference>
<dbReference type="RefSeq" id="WP_267646100.1">
    <property type="nucleotide sequence ID" value="NZ_JANHGR010000001.1"/>
</dbReference>
<feature type="binding site" evidence="5">
    <location>
        <position position="276"/>
    </location>
    <ligand>
        <name>substrate</name>
    </ligand>
</feature>
<keyword evidence="12" id="KW-1185">Reference proteome</keyword>
<dbReference type="Pfam" id="PF02784">
    <property type="entry name" value="Orn_Arg_deC_N"/>
    <property type="match status" value="1"/>
</dbReference>
<evidence type="ECO:0000256" key="8">
    <source>
        <dbReference type="RuleBase" id="RU003738"/>
    </source>
</evidence>
<dbReference type="EC" id="4.1.1.20" evidence="5 6"/>
<comment type="cofactor">
    <cofactor evidence="1 5 7 8">
        <name>pyridoxal 5'-phosphate</name>
        <dbReference type="ChEBI" id="CHEBI:597326"/>
    </cofactor>
</comment>
<proteinExistence type="inferred from homology"/>
<dbReference type="InterPro" id="IPR009006">
    <property type="entry name" value="Ala_racemase/Decarboxylase_C"/>
</dbReference>
<comment type="catalytic activity">
    <reaction evidence="5 8">
        <text>meso-2,6-diaminopimelate + H(+) = L-lysine + CO2</text>
        <dbReference type="Rhea" id="RHEA:15101"/>
        <dbReference type="ChEBI" id="CHEBI:15378"/>
        <dbReference type="ChEBI" id="CHEBI:16526"/>
        <dbReference type="ChEBI" id="CHEBI:32551"/>
        <dbReference type="ChEBI" id="CHEBI:57791"/>
        <dbReference type="EC" id="4.1.1.20"/>
    </reaction>
</comment>
<dbReference type="AlphaFoldDB" id="A0ABD6BWG1"/>
<comment type="pathway">
    <text evidence="5 8">Amino-acid biosynthesis; L-lysine biosynthesis via DAP pathway; L-lysine from DL-2,6-diaminopimelate: step 1/1.</text>
</comment>
<organism evidence="11 12">
    <name type="scientific">Halolamina litorea</name>
    <dbReference type="NCBI Taxonomy" id="1515593"/>
    <lineage>
        <taxon>Archaea</taxon>
        <taxon>Methanobacteriati</taxon>
        <taxon>Methanobacteriota</taxon>
        <taxon>Stenosarchaea group</taxon>
        <taxon>Halobacteria</taxon>
        <taxon>Halobacteriales</taxon>
        <taxon>Haloferacaceae</taxon>
    </lineage>
</organism>
<comment type="similarity">
    <text evidence="5">Belongs to the Orn/Lys/Arg decarboxylase class-II family. LysA subfamily.</text>
</comment>
<evidence type="ECO:0000259" key="10">
    <source>
        <dbReference type="Pfam" id="PF02784"/>
    </source>
</evidence>
<gene>
    <name evidence="5 11" type="primary">lysA</name>
    <name evidence="11" type="ORF">ACFSAU_14810</name>
</gene>
<dbReference type="SUPFAM" id="SSF50621">
    <property type="entry name" value="Alanine racemase C-terminal domain-like"/>
    <property type="match status" value="1"/>
</dbReference>
<dbReference type="GO" id="GO:0009089">
    <property type="term" value="P:lysine biosynthetic process via diaminopimelate"/>
    <property type="evidence" value="ECO:0007669"/>
    <property type="project" value="UniProtKB-UniRule"/>
</dbReference>
<feature type="binding site" evidence="5">
    <location>
        <position position="378"/>
    </location>
    <ligand>
        <name>pyridoxal 5'-phosphate</name>
        <dbReference type="ChEBI" id="CHEBI:597326"/>
    </ligand>
</feature>
<evidence type="ECO:0000256" key="6">
    <source>
        <dbReference type="NCBIfam" id="TIGR01048"/>
    </source>
</evidence>
<evidence type="ECO:0000256" key="3">
    <source>
        <dbReference type="ARBA" id="ARBA00022898"/>
    </source>
</evidence>
<evidence type="ECO:0000256" key="9">
    <source>
        <dbReference type="SAM" id="MobiDB-lite"/>
    </source>
</evidence>
<dbReference type="PANTHER" id="PTHR43727">
    <property type="entry name" value="DIAMINOPIMELATE DECARBOXYLASE"/>
    <property type="match status" value="1"/>
</dbReference>
<comment type="function">
    <text evidence="5">Specifically catalyzes the decarboxylation of meso-diaminopimelate (meso-DAP) to L-lysine.</text>
</comment>
<keyword evidence="5" id="KW-0028">Amino-acid biosynthesis</keyword>
<accession>A0ABD6BWG1</accession>
<dbReference type="InterPro" id="IPR022644">
    <property type="entry name" value="De-COase2_N"/>
</dbReference>
<comment type="caution">
    <text evidence="11">The sequence shown here is derived from an EMBL/GenBank/DDBJ whole genome shotgun (WGS) entry which is preliminary data.</text>
</comment>
<feature type="binding site" evidence="5">
    <location>
        <position position="350"/>
    </location>
    <ligand>
        <name>substrate</name>
    </ligand>
</feature>
<evidence type="ECO:0000256" key="5">
    <source>
        <dbReference type="HAMAP-Rule" id="MF_02120"/>
    </source>
</evidence>
<dbReference type="CDD" id="cd06828">
    <property type="entry name" value="PLPDE_III_DapDC"/>
    <property type="match status" value="1"/>
</dbReference>
<dbReference type="NCBIfam" id="TIGR01048">
    <property type="entry name" value="lysA"/>
    <property type="match status" value="1"/>
</dbReference>
<evidence type="ECO:0000313" key="12">
    <source>
        <dbReference type="Proteomes" id="UP001597139"/>
    </source>
</evidence>
<feature type="modified residue" description="N6-(pyridoxal phosphate)lysine" evidence="5 7">
    <location>
        <position position="60"/>
    </location>
</feature>
<feature type="binding site" evidence="5">
    <location>
        <begin position="273"/>
        <end position="276"/>
    </location>
    <ligand>
        <name>pyridoxal 5'-phosphate</name>
        <dbReference type="ChEBI" id="CHEBI:597326"/>
    </ligand>
</feature>
<dbReference type="Gene3D" id="3.20.20.10">
    <property type="entry name" value="Alanine racemase"/>
    <property type="match status" value="1"/>
</dbReference>
<sequence>MSDDGSPAVRRLGNWDAEGLRALAEEHGTPLYVFDPARVRENCRRLRGAFPDAEVQYAAKAHTARRTLETVHDEGLAVECASAGEVRRALRAGVPGEDVTYTAVNPPAADLEYVVGAWRDHPDLTITAGAADTVDRLEERGFDGRLRLRVNPGVGAGHHEKVVTGGHPKFGVGLDRAPALAARIDESFAFAGIHAHAGSGISGDDLADHRELVRRMGELARDLEADGVPVETVDVGGGFGVPYREDDPALDLDAVADATREALGEIEGQLAVEPGRYVVADTGVLLTRVNTVKDAPETVVAGTDAGMTALLRPAMYDAFHAVRNLGRGGDRPVDADRETVGVTVAGPVCETADLLCENRPLPRPARGDLLAVGNAGAYGYEMASTYNSRPRPAEVTLAGEVLRRRETLADVSRLDAPGDSTPHSHEGEP</sequence>
<feature type="domain" description="Orn/DAP/Arg decarboxylase 2 N-terminal" evidence="10">
    <location>
        <begin position="38"/>
        <end position="280"/>
    </location>
</feature>
<feature type="active site" description="Proton donor" evidence="7">
    <location>
        <position position="349"/>
    </location>
</feature>
<evidence type="ECO:0000256" key="4">
    <source>
        <dbReference type="ARBA" id="ARBA00023239"/>
    </source>
</evidence>
<keyword evidence="2 5" id="KW-0210">Decarboxylase</keyword>
<name>A0ABD6BWG1_9EURY</name>
<dbReference type="Gene3D" id="2.40.37.10">
    <property type="entry name" value="Lyase, Ornithine Decarboxylase, Chain A, domain 1"/>
    <property type="match status" value="1"/>
</dbReference>
<keyword evidence="5 8" id="KW-0457">Lysine biosynthesis</keyword>
<feature type="binding site" evidence="5">
    <location>
        <position position="316"/>
    </location>
    <ligand>
        <name>substrate</name>
    </ligand>
</feature>
<dbReference type="PRINTS" id="PR01179">
    <property type="entry name" value="ODADCRBXLASE"/>
</dbReference>
<keyword evidence="4 5" id="KW-0456">Lyase</keyword>
<evidence type="ECO:0000256" key="1">
    <source>
        <dbReference type="ARBA" id="ARBA00001933"/>
    </source>
</evidence>
<dbReference type="GO" id="GO:0030170">
    <property type="term" value="F:pyridoxal phosphate binding"/>
    <property type="evidence" value="ECO:0007669"/>
    <property type="project" value="UniProtKB-UniRule"/>
</dbReference>
<dbReference type="HAMAP" id="MF_02120">
    <property type="entry name" value="LysA"/>
    <property type="match status" value="1"/>
</dbReference>
<dbReference type="InterPro" id="IPR002986">
    <property type="entry name" value="DAP_deCOOHase_LysA"/>
</dbReference>
<feature type="binding site" evidence="5">
    <location>
        <position position="378"/>
    </location>
    <ligand>
        <name>substrate</name>
    </ligand>
</feature>
<keyword evidence="3 5" id="KW-0663">Pyridoxal phosphate</keyword>
<dbReference type="Proteomes" id="UP001597139">
    <property type="component" value="Unassembled WGS sequence"/>
</dbReference>